<proteinExistence type="predicted"/>
<sequence length="170" mass="18447">MVRPSTPCSSLPVRLAVLNPELQGSSMTTPKNNRGHLEAQKGGQQQRRRGRPESCSSPCSRPCLRSGAAISVGRCGCHVQLGPWGREVRPTGQRCIVWNPSTGLAWSFNELHRSSADEILWSCAGKGSLLLLIAAHCCSPPDVEQCMLLLIAARLGRRCSTQARERTTGM</sequence>
<dbReference type="EMBL" id="KD024783">
    <property type="protein sequence ID" value="EMS67009.1"/>
    <property type="molecule type" value="Genomic_DNA"/>
</dbReference>
<organism evidence="2">
    <name type="scientific">Triticum urartu</name>
    <name type="common">Red wild einkorn</name>
    <name type="synonym">Crithodium urartu</name>
    <dbReference type="NCBI Taxonomy" id="4572"/>
    <lineage>
        <taxon>Eukaryota</taxon>
        <taxon>Viridiplantae</taxon>
        <taxon>Streptophyta</taxon>
        <taxon>Embryophyta</taxon>
        <taxon>Tracheophyta</taxon>
        <taxon>Spermatophyta</taxon>
        <taxon>Magnoliopsida</taxon>
        <taxon>Liliopsida</taxon>
        <taxon>Poales</taxon>
        <taxon>Poaceae</taxon>
        <taxon>BOP clade</taxon>
        <taxon>Pooideae</taxon>
        <taxon>Triticodae</taxon>
        <taxon>Triticeae</taxon>
        <taxon>Triticinae</taxon>
        <taxon>Triticum</taxon>
    </lineage>
</organism>
<gene>
    <name evidence="2" type="ORF">TRIUR3_28558</name>
</gene>
<protein>
    <submittedName>
        <fullName evidence="2">Uncharacterized protein</fullName>
    </submittedName>
</protein>
<accession>M8B0L5</accession>
<evidence type="ECO:0000313" key="2">
    <source>
        <dbReference type="EMBL" id="EMS67009.1"/>
    </source>
</evidence>
<evidence type="ECO:0000256" key="1">
    <source>
        <dbReference type="SAM" id="MobiDB-lite"/>
    </source>
</evidence>
<reference evidence="2" key="1">
    <citation type="journal article" date="2013" name="Nature">
        <title>Draft genome of the wheat A-genome progenitor Triticum urartu.</title>
        <authorList>
            <person name="Ling H.Q."/>
            <person name="Zhao S."/>
            <person name="Liu D."/>
            <person name="Wang J."/>
            <person name="Sun H."/>
            <person name="Zhang C."/>
            <person name="Fan H."/>
            <person name="Li D."/>
            <person name="Dong L."/>
            <person name="Tao Y."/>
            <person name="Gao C."/>
            <person name="Wu H."/>
            <person name="Li Y."/>
            <person name="Cui Y."/>
            <person name="Guo X."/>
            <person name="Zheng S."/>
            <person name="Wang B."/>
            <person name="Yu K."/>
            <person name="Liang Q."/>
            <person name="Yang W."/>
            <person name="Lou X."/>
            <person name="Chen J."/>
            <person name="Feng M."/>
            <person name="Jian J."/>
            <person name="Zhang X."/>
            <person name="Luo G."/>
            <person name="Jiang Y."/>
            <person name="Liu J."/>
            <person name="Wang Z."/>
            <person name="Sha Y."/>
            <person name="Zhang B."/>
            <person name="Wu H."/>
            <person name="Tang D."/>
            <person name="Shen Q."/>
            <person name="Xue P."/>
            <person name="Zou S."/>
            <person name="Wang X."/>
            <person name="Liu X."/>
            <person name="Wang F."/>
            <person name="Yang Y."/>
            <person name="An X."/>
            <person name="Dong Z."/>
            <person name="Zhang K."/>
            <person name="Zhang X."/>
            <person name="Luo M.C."/>
            <person name="Dvorak J."/>
            <person name="Tong Y."/>
            <person name="Wang J."/>
            <person name="Yang H."/>
            <person name="Li Z."/>
            <person name="Wang D."/>
            <person name="Zhang A."/>
            <person name="Wang J."/>
        </authorList>
    </citation>
    <scope>NUCLEOTIDE SEQUENCE</scope>
</reference>
<dbReference type="AlphaFoldDB" id="M8B0L5"/>
<feature type="compositionally biased region" description="Polar residues" evidence="1">
    <location>
        <begin position="22"/>
        <end position="32"/>
    </location>
</feature>
<name>M8B0L5_TRIUA</name>
<feature type="region of interest" description="Disordered" evidence="1">
    <location>
        <begin position="21"/>
        <end position="56"/>
    </location>
</feature>